<feature type="transmembrane region" description="Helical" evidence="2">
    <location>
        <begin position="197"/>
        <end position="215"/>
    </location>
</feature>
<feature type="region of interest" description="Disordered" evidence="1">
    <location>
        <begin position="763"/>
        <end position="969"/>
    </location>
</feature>
<reference evidence="3" key="1">
    <citation type="submission" date="2014-11" db="EMBL/GenBank/DDBJ databases">
        <title>Molecular phylogeny of cliff fern family Woodsiaceae with morphological implications.</title>
        <authorList>
            <person name="Shao Y.-Z."/>
            <person name="Wei R."/>
            <person name="Zhang X.-C."/>
        </authorList>
    </citation>
    <scope>NUCLEOTIDE SEQUENCE</scope>
</reference>
<feature type="region of interest" description="Disordered" evidence="1">
    <location>
        <begin position="296"/>
        <end position="381"/>
    </location>
</feature>
<feature type="region of interest" description="Disordered" evidence="1">
    <location>
        <begin position="1029"/>
        <end position="1069"/>
    </location>
</feature>
<feature type="compositionally biased region" description="Basic and acidic residues" evidence="1">
    <location>
        <begin position="1406"/>
        <end position="1423"/>
    </location>
</feature>
<feature type="compositionally biased region" description="Basic and acidic residues" evidence="1">
    <location>
        <begin position="302"/>
        <end position="311"/>
    </location>
</feature>
<feature type="compositionally biased region" description="Pro residues" evidence="1">
    <location>
        <begin position="408"/>
        <end position="420"/>
    </location>
</feature>
<feature type="compositionally biased region" description="Basic and acidic residues" evidence="1">
    <location>
        <begin position="425"/>
        <end position="434"/>
    </location>
</feature>
<feature type="compositionally biased region" description="Polar residues" evidence="1">
    <location>
        <begin position="903"/>
        <end position="919"/>
    </location>
</feature>
<evidence type="ECO:0000313" key="3">
    <source>
        <dbReference type="EMBL" id="CUC10636.1"/>
    </source>
</evidence>
<feature type="compositionally biased region" description="Basic and acidic residues" evidence="1">
    <location>
        <begin position="231"/>
        <end position="249"/>
    </location>
</feature>
<feature type="region of interest" description="Disordered" evidence="1">
    <location>
        <begin position="1347"/>
        <end position="1815"/>
    </location>
</feature>
<feature type="compositionally biased region" description="Basic and acidic residues" evidence="1">
    <location>
        <begin position="1573"/>
        <end position="1585"/>
    </location>
</feature>
<feature type="compositionally biased region" description="Polar residues" evidence="1">
    <location>
        <begin position="1514"/>
        <end position="1536"/>
    </location>
</feature>
<feature type="compositionally biased region" description="Pro residues" evidence="1">
    <location>
        <begin position="677"/>
        <end position="686"/>
    </location>
</feature>
<feature type="compositionally biased region" description="Basic and acidic residues" evidence="1">
    <location>
        <begin position="545"/>
        <end position="555"/>
    </location>
</feature>
<accession>A0A0K6SAD7</accession>
<keyword evidence="2" id="KW-1133">Transmembrane helix</keyword>
<feature type="region of interest" description="Disordered" evidence="1">
    <location>
        <begin position="1"/>
        <end position="36"/>
    </location>
</feature>
<evidence type="ECO:0000256" key="1">
    <source>
        <dbReference type="SAM" id="MobiDB-lite"/>
    </source>
</evidence>
<feature type="region of interest" description="Disordered" evidence="1">
    <location>
        <begin position="231"/>
        <end position="273"/>
    </location>
</feature>
<feature type="transmembrane region" description="Helical" evidence="2">
    <location>
        <begin position="1109"/>
        <end position="1135"/>
    </location>
</feature>
<feature type="compositionally biased region" description="Polar residues" evidence="1">
    <location>
        <begin position="852"/>
        <end position="867"/>
    </location>
</feature>
<feature type="compositionally biased region" description="Pro residues" evidence="1">
    <location>
        <begin position="358"/>
        <end position="368"/>
    </location>
</feature>
<evidence type="ECO:0008006" key="4">
    <source>
        <dbReference type="Google" id="ProtNLM"/>
    </source>
</evidence>
<feature type="compositionally biased region" description="Acidic residues" evidence="1">
    <location>
        <begin position="1673"/>
        <end position="1690"/>
    </location>
</feature>
<keyword evidence="2" id="KW-0812">Transmembrane</keyword>
<feature type="compositionally biased region" description="Acidic residues" evidence="1">
    <location>
        <begin position="1640"/>
        <end position="1657"/>
    </location>
</feature>
<feature type="compositionally biased region" description="Basic and acidic residues" evidence="1">
    <location>
        <begin position="1601"/>
        <end position="1616"/>
    </location>
</feature>
<feature type="compositionally biased region" description="Basic and acidic residues" evidence="1">
    <location>
        <begin position="1382"/>
        <end position="1396"/>
    </location>
</feature>
<sequence length="1921" mass="213301">MTIRDLTRANAASRQSAEVGRGGSPSPSFSSSRQVSIRRQHSEIRVISELWEEEQERSKCKFLLAIFAEAAILAGCVLLAMTPWMLYTTFESNSTCEQEEKLDQRVEDLVKDPESREQYGFWIYSYRSFWRAVYLGLLSWSTILCLMLGVDGAPLRLVIICQVLAALLYFGIIFVGYNVCLYQCASVTIASSVGRDVFGFFLVCFLLVANGYALAWHLKLERRPAGDGREIRGGMLEDGRGEGEEETHRRGGSRAVSVGFHDRVQEGGGGESDIELRAERAERQFQSTVLHERPPLISSLCTEEKEKEDPSPLRSVSELDFSQDTSREVPSRERDIEAGTRETGVPYSPKCLPDPVHTAPPPPSPGPPESRALQPWGRTGGGVSLLPSAVLPSEMHLHVHFHQHHPEMPPPPAWPHPSLPGPLTDTRRPIEQSKTRAQKKTQAKRQGPYRPSREAFRHSLSPTRCFHQTQPATRNDRGGQQYRHYLLGKGGFDHASLEENRSGSSQSPESDLLSPREEEGEIDLGEGGHGLTNLRRSSSFSSSAQKERAGADVWRHQLYGQKDSDRRQASGKVRAKKHSEIVPNRNHLFQPPQRGLETSSVSGRERGRSLEEQERGQHGFLQESFGRSTLAPSGKRGVTEKKHATTLSVPSRRETTAQNLKMKQRHTVNPADRGFPPSRPSSLPPLPSFLFPEAFSKRPSKNKEQIEEIDRDGSQVRLRRVTELPDCLPFPRLSLTEVDTETHHKPRNHIVCARPRTTLQFAPTSLPLPLSNANKRGDMKSSSSSSSSETTSVLDLPPPPLLVDQSSSFYSPTRRGTQPPRVSMEDAGRERERQPQQSQFSSEDYHKRRATTPPQTTASIPKTNNKGRGSAPALFLGGQIHPDTHPSRETSPLTNVPVGAQDRPTSFPSAPRPESQQAFPSAHLSAQGGGGGAVWETEGGRERRRLTFPPHLGKRSSESYEKDRRGTSPALISVRGDAIMNVLPEGGKGTMALDLMPVGGIDTADEKRGKRKTVLVDVEAEELHGRERESMGFTMRAGEEEREGPRRGRERGEDKESSEGNDDPWNGPVSLGSRAGGEYGFPAMPGDRFEGEGGGAFLDKRPFSFVDRFARFLALLFGVTILLWIMPVLLFPILFDPSTEDFVKVALRFTVYGLQTCSNIAVQMTLLNAPELPIHRSFMLETALIAHWEATHRFIQGTLSSVWIGILSEILAVCLELYQHVFRRTSALWYYALVRRLTSCNWKKGVDLNTEMEKARSVEYFQLMKPSYFVIELAMALATPLLMIGMRASTSLQWNWPIILLQGAIQLIGEALADLLYTFAPSGRECAGCWRGCCEGLARFCEKQLDKPEGLPDEEEGRGGREERKTFQRRKTRGPGMPLGRLDSRHHSGEGPGSREFEEDEEGKEDEEKSVSKRASRMDEAGRRPSSRPSRQVTFSLEEEDDLEKKNSGGSQRIAGPHKHTFRMPAVSDAQPPSETFVSSDRARSPPFFEEPMHSKGRASLRGSFPGSAHAPLVQQTDQQVAPPTFQETQRASVTSVRVAELDRHQTNRFSKSSEASFPKRHTTAASFANEVSSDKERRRQEEARNSAPIVAGWAPAQRRRQTEREGGEGHGEERVPSSSPSRLHTATFDEVRREGSPDVGEEEEVEEGESEEDEEQGVIIQSHALTQGVTVSDDEDEEEEGEEEGEEASSDFPPFKGPSLLLRPHERIRASHSIARTETDNHQNEPPPVLSFSGGEGEDLTEGETEIEMGTHTHSHSVPPTNYGSWNAYPPSVTNRHSSWNAYPPSVTNRQSSGGPLTDRDREEAPGFRPPIRFSLPTAFHSAESPVDPISHSSGGSVAAVGRRRGNLLSVEYSEQLGHSGGKEESKVVKNLRRRAVEDLLAAGVLPPNANVEMVQVGKAVEDWAKEEHADEHNDETFGN</sequence>
<feature type="compositionally biased region" description="Basic and acidic residues" evidence="1">
    <location>
        <begin position="1628"/>
        <end position="1637"/>
    </location>
</feature>
<feature type="compositionally biased region" description="Polar residues" evidence="1">
    <location>
        <begin position="460"/>
        <end position="473"/>
    </location>
</feature>
<protein>
    <recommendedName>
        <fullName evidence="4">Transmembrane protein</fullName>
    </recommendedName>
</protein>
<feature type="compositionally biased region" description="Basic and acidic residues" evidence="1">
    <location>
        <begin position="325"/>
        <end position="340"/>
    </location>
</feature>
<feature type="compositionally biased region" description="Basic and acidic residues" evidence="1">
    <location>
        <begin position="823"/>
        <end position="834"/>
    </location>
</feature>
<feature type="region of interest" description="Disordered" evidence="1">
    <location>
        <begin position="403"/>
        <end position="479"/>
    </location>
</feature>
<feature type="compositionally biased region" description="Low complexity" evidence="1">
    <location>
        <begin position="781"/>
        <end position="795"/>
    </location>
</feature>
<feature type="compositionally biased region" description="Low complexity" evidence="1">
    <location>
        <begin position="24"/>
        <end position="36"/>
    </location>
</feature>
<feature type="compositionally biased region" description="Basic and acidic residues" evidence="1">
    <location>
        <begin position="1704"/>
        <end position="1724"/>
    </location>
</feature>
<feature type="transmembrane region" description="Helical" evidence="2">
    <location>
        <begin position="62"/>
        <end position="85"/>
    </location>
</feature>
<gene>
    <name evidence="3" type="ORF">Cvel_10480.t1.CR1</name>
</gene>
<feature type="compositionally biased region" description="Basic and acidic residues" evidence="1">
    <location>
        <begin position="1037"/>
        <end position="1058"/>
    </location>
</feature>
<feature type="compositionally biased region" description="Basic and acidic residues" evidence="1">
    <location>
        <begin position="1357"/>
        <end position="1366"/>
    </location>
</feature>
<evidence type="ECO:0000256" key="2">
    <source>
        <dbReference type="SAM" id="Phobius"/>
    </source>
</evidence>
<feature type="region of interest" description="Disordered" evidence="1">
    <location>
        <begin position="493"/>
        <end position="686"/>
    </location>
</feature>
<feature type="transmembrane region" description="Helical" evidence="2">
    <location>
        <begin position="157"/>
        <end position="177"/>
    </location>
</feature>
<keyword evidence="2" id="KW-0472">Membrane</keyword>
<feature type="transmembrane region" description="Helical" evidence="2">
    <location>
        <begin position="129"/>
        <end position="150"/>
    </location>
</feature>
<feature type="compositionally biased region" description="Acidic residues" evidence="1">
    <location>
        <begin position="1737"/>
        <end position="1748"/>
    </location>
</feature>
<feature type="transmembrane region" description="Helical" evidence="2">
    <location>
        <begin position="1267"/>
        <end position="1286"/>
    </location>
</feature>
<feature type="compositionally biased region" description="Polar residues" evidence="1">
    <location>
        <begin position="1773"/>
        <end position="1796"/>
    </location>
</feature>
<dbReference type="VEuPathDB" id="CryptoDB:Cvel_10480"/>
<name>A0A0K6SAD7_9ALVE</name>
<feature type="compositionally biased region" description="Polar residues" evidence="1">
    <location>
        <begin position="1757"/>
        <end position="1766"/>
    </location>
</feature>
<feature type="compositionally biased region" description="Basic and acidic residues" evidence="1">
    <location>
        <begin position="955"/>
        <end position="966"/>
    </location>
</feature>
<feature type="compositionally biased region" description="Basic and acidic residues" evidence="1">
    <location>
        <begin position="603"/>
        <end position="617"/>
    </location>
</feature>
<organism evidence="3">
    <name type="scientific">Chromera velia CCMP2878</name>
    <dbReference type="NCBI Taxonomy" id="1169474"/>
    <lineage>
        <taxon>Eukaryota</taxon>
        <taxon>Sar</taxon>
        <taxon>Alveolata</taxon>
        <taxon>Colpodellida</taxon>
        <taxon>Chromeraceae</taxon>
        <taxon>Chromera</taxon>
    </lineage>
</organism>
<dbReference type="EMBL" id="CDMZ01004886">
    <property type="protein sequence ID" value="CUC10636.1"/>
    <property type="molecule type" value="Genomic_DNA"/>
</dbReference>
<proteinExistence type="predicted"/>